<gene>
    <name evidence="2" type="ORF">SAMN05216574_112142</name>
</gene>
<evidence type="ECO:0000313" key="2">
    <source>
        <dbReference type="EMBL" id="SFF38305.1"/>
    </source>
</evidence>
<keyword evidence="1" id="KW-1133">Transmembrane helix</keyword>
<feature type="transmembrane region" description="Helical" evidence="1">
    <location>
        <begin position="89"/>
        <end position="108"/>
    </location>
</feature>
<evidence type="ECO:0000313" key="3">
    <source>
        <dbReference type="Proteomes" id="UP000198589"/>
    </source>
</evidence>
<feature type="transmembrane region" description="Helical" evidence="1">
    <location>
        <begin position="141"/>
        <end position="165"/>
    </location>
</feature>
<accession>A0A1I2I7N9</accession>
<feature type="transmembrane region" description="Helical" evidence="1">
    <location>
        <begin position="177"/>
        <end position="200"/>
    </location>
</feature>
<keyword evidence="1" id="KW-0472">Membrane</keyword>
<feature type="transmembrane region" description="Helical" evidence="1">
    <location>
        <begin position="272"/>
        <end position="293"/>
    </location>
</feature>
<dbReference type="Proteomes" id="UP000198589">
    <property type="component" value="Unassembled WGS sequence"/>
</dbReference>
<keyword evidence="1" id="KW-0812">Transmembrane</keyword>
<reference evidence="3" key="1">
    <citation type="submission" date="2016-10" db="EMBL/GenBank/DDBJ databases">
        <authorList>
            <person name="Varghese N."/>
            <person name="Submissions S."/>
        </authorList>
    </citation>
    <scope>NUCLEOTIDE SEQUENCE [LARGE SCALE GENOMIC DNA]</scope>
    <source>
        <strain evidence="3">DSM 46838</strain>
    </source>
</reference>
<dbReference type="AlphaFoldDB" id="A0A1I2I7N9"/>
<dbReference type="EMBL" id="FOND01000012">
    <property type="protein sequence ID" value="SFF38305.1"/>
    <property type="molecule type" value="Genomic_DNA"/>
</dbReference>
<feature type="transmembrane region" description="Helical" evidence="1">
    <location>
        <begin position="207"/>
        <end position="226"/>
    </location>
</feature>
<keyword evidence="3" id="KW-1185">Reference proteome</keyword>
<feature type="transmembrane region" description="Helical" evidence="1">
    <location>
        <begin position="63"/>
        <end position="83"/>
    </location>
</feature>
<proteinExistence type="predicted"/>
<dbReference type="STRING" id="1798228.SAMN05216574_112142"/>
<dbReference type="OrthoDB" id="5495463at2"/>
<organism evidence="2 3">
    <name type="scientific">Blastococcus tunisiensis</name>
    <dbReference type="NCBI Taxonomy" id="1798228"/>
    <lineage>
        <taxon>Bacteria</taxon>
        <taxon>Bacillati</taxon>
        <taxon>Actinomycetota</taxon>
        <taxon>Actinomycetes</taxon>
        <taxon>Geodermatophilales</taxon>
        <taxon>Geodermatophilaceae</taxon>
        <taxon>Blastococcus</taxon>
    </lineage>
</organism>
<name>A0A1I2I7N9_9ACTN</name>
<evidence type="ECO:0000256" key="1">
    <source>
        <dbReference type="SAM" id="Phobius"/>
    </source>
</evidence>
<dbReference type="RefSeq" id="WP_092200871.1">
    <property type="nucleotide sequence ID" value="NZ_FOND01000012.1"/>
</dbReference>
<sequence>MSVEGAGPAAGDREHGVIHDIGYRHYDGPRLGRSYIQRSLFTESLKGSYGFGRAARTKVMPMLLLAAMCVPTLIIVVVASVTGGDELPVGYTAYLIQLQVVIAVYVAAQAPASVSRDLRFGIVPLYFSRPMRRVDYVRAKYAASATAVFVLLAAPLTILFLGALLTEMPLGEHLPDYLRSLAFAALLAVVLAGMGLVIAAFTPRRGLGIAAIVSVLLVLAGVQTAAQNIAVVEGADTAADYLGLISPFSLVDGVAHDVFGTDTVLWGEPPGAVGTAVFVAVTVLLVAGCYGLLLRRYRKVTGT</sequence>
<protein>
    <submittedName>
        <fullName evidence="2">ABC-2 type transport system permease protein</fullName>
    </submittedName>
</protein>